<dbReference type="GO" id="GO:1901135">
    <property type="term" value="P:carbohydrate derivative metabolic process"/>
    <property type="evidence" value="ECO:0007669"/>
    <property type="project" value="InterPro"/>
</dbReference>
<dbReference type="SUPFAM" id="SSF53697">
    <property type="entry name" value="SIS domain"/>
    <property type="match status" value="1"/>
</dbReference>
<reference evidence="10 11" key="1">
    <citation type="submission" date="2023-01" db="EMBL/GenBank/DDBJ databases">
        <title>Cultivation and genomic characterization of new, ubiquitous marine nitrite-oxidizing bacteria from the Nitrospirales.</title>
        <authorList>
            <person name="Mueller A.J."/>
            <person name="Daebeler A."/>
            <person name="Herbold C.W."/>
            <person name="Kirkegaard R.H."/>
            <person name="Daims H."/>
        </authorList>
    </citation>
    <scope>NUCLEOTIDE SEQUENCE [LARGE SCALE GENOMIC DNA]</scope>
    <source>
        <strain evidence="10 11">DK</strain>
    </source>
</reference>
<feature type="site" description="Catalytically relevant" evidence="6">
    <location>
        <position position="184"/>
    </location>
</feature>
<feature type="domain" description="CBS" evidence="8">
    <location>
        <begin position="201"/>
        <end position="262"/>
    </location>
</feature>
<dbReference type="RefSeq" id="WP_312740892.1">
    <property type="nucleotide sequence ID" value="NZ_CP116968.1"/>
</dbReference>
<dbReference type="PROSITE" id="PS51371">
    <property type="entry name" value="CBS"/>
    <property type="match status" value="2"/>
</dbReference>
<feature type="site" description="Catalytically relevant" evidence="6">
    <location>
        <position position="102"/>
    </location>
</feature>
<dbReference type="EMBL" id="CP116968">
    <property type="protein sequence ID" value="WNM60313.1"/>
    <property type="molecule type" value="Genomic_DNA"/>
</dbReference>
<dbReference type="PANTHER" id="PTHR42745">
    <property type="match status" value="1"/>
</dbReference>
<evidence type="ECO:0000256" key="7">
    <source>
        <dbReference type="PROSITE-ProRule" id="PRU00703"/>
    </source>
</evidence>
<dbReference type="InterPro" id="IPR050986">
    <property type="entry name" value="GutQ/KpsF_isomerases"/>
</dbReference>
<keyword evidence="5" id="KW-0862">Zinc</keyword>
<feature type="domain" description="CBS" evidence="8">
    <location>
        <begin position="268"/>
        <end position="321"/>
    </location>
</feature>
<dbReference type="CDD" id="cd04604">
    <property type="entry name" value="CBS_pair_SIS_assoc"/>
    <property type="match status" value="1"/>
</dbReference>
<feature type="binding site" evidence="5">
    <location>
        <position position="73"/>
    </location>
    <ligand>
        <name>Zn(2+)</name>
        <dbReference type="ChEBI" id="CHEBI:29105"/>
    </ligand>
</feature>
<dbReference type="InterPro" id="IPR046342">
    <property type="entry name" value="CBS_dom_sf"/>
</dbReference>
<gene>
    <name evidence="10" type="ORF">PQG83_11120</name>
</gene>
<keyword evidence="11" id="KW-1185">Reference proteome</keyword>
<accession>A0AA96JU62</accession>
<dbReference type="GO" id="GO:0046872">
    <property type="term" value="F:metal ion binding"/>
    <property type="evidence" value="ECO:0007669"/>
    <property type="project" value="UniProtKB-KW"/>
</dbReference>
<dbReference type="InterPro" id="IPR004800">
    <property type="entry name" value="KdsD/KpsF-type"/>
</dbReference>
<dbReference type="Gene3D" id="3.40.50.10490">
    <property type="entry name" value="Glucose-6-phosphate isomerase like protein, domain 1"/>
    <property type="match status" value="1"/>
</dbReference>
<comment type="similarity">
    <text evidence="1 4">Belongs to the SIS family. GutQ/KpsF subfamily.</text>
</comment>
<organism evidence="10 11">
    <name type="scientific">Candidatus Nitrospira neomarina</name>
    <dbReference type="NCBI Taxonomy" id="3020899"/>
    <lineage>
        <taxon>Bacteria</taxon>
        <taxon>Pseudomonadati</taxon>
        <taxon>Nitrospirota</taxon>
        <taxon>Nitrospiria</taxon>
        <taxon>Nitrospirales</taxon>
        <taxon>Nitrospiraceae</taxon>
        <taxon>Nitrospira</taxon>
    </lineage>
</organism>
<keyword evidence="10" id="KW-0413">Isomerase</keyword>
<feature type="site" description="Catalytically relevant" evidence="6">
    <location>
        <position position="50"/>
    </location>
</feature>
<keyword evidence="2" id="KW-0677">Repeat</keyword>
<dbReference type="InterPro" id="IPR035474">
    <property type="entry name" value="SIS_Kpsf"/>
</dbReference>
<dbReference type="PROSITE" id="PS51464">
    <property type="entry name" value="SIS"/>
    <property type="match status" value="1"/>
</dbReference>
<dbReference type="NCBIfam" id="TIGR00393">
    <property type="entry name" value="kpsF"/>
    <property type="match status" value="1"/>
</dbReference>
<keyword evidence="3 7" id="KW-0129">CBS domain</keyword>
<evidence type="ECO:0000256" key="3">
    <source>
        <dbReference type="ARBA" id="ARBA00023122"/>
    </source>
</evidence>
<evidence type="ECO:0000256" key="6">
    <source>
        <dbReference type="PIRSR" id="PIRSR004692-3"/>
    </source>
</evidence>
<dbReference type="Pfam" id="PF01380">
    <property type="entry name" value="SIS"/>
    <property type="match status" value="1"/>
</dbReference>
<dbReference type="FunFam" id="3.40.50.10490:FF:000011">
    <property type="entry name" value="Arabinose 5-phosphate isomerase"/>
    <property type="match status" value="1"/>
</dbReference>
<evidence type="ECO:0000256" key="5">
    <source>
        <dbReference type="PIRSR" id="PIRSR004692-2"/>
    </source>
</evidence>
<name>A0AA96JU62_9BACT</name>
<dbReference type="Gene3D" id="3.10.580.10">
    <property type="entry name" value="CBS-domain"/>
    <property type="match status" value="1"/>
</dbReference>
<dbReference type="CDD" id="cd05014">
    <property type="entry name" value="SIS_Kpsf"/>
    <property type="match status" value="1"/>
</dbReference>
<sequence>MDILQELRRVIRLEGQAIAHLEESIGLPFEEAVRMLQACQGKVILTGVGKSGLIANKISATMVSTGTPAVYLHGSEGLHGDIGIVAKEDIVIAVGKSGESEELLVLLPFIRKIGARMIAITAQANSTLARGSDLVLVTPIQEEACPLNLAPTCSTTAALVLGDALAMALMKLRNFQPTDYAMFHPGGQLGKRLLLNVGDLMRTGEANAVIRLSHTIQFMLCEMTSKRAGAVSVLDDEDRLLGLITDFDIRRVLEGGQNLFALTIGAVMNPKPSWVYQDEKAVKVLQFMEKREKPISVLPVLNRQEKVVGMIHIHDLISRGL</sequence>
<dbReference type="Pfam" id="PF00571">
    <property type="entry name" value="CBS"/>
    <property type="match status" value="2"/>
</dbReference>
<evidence type="ECO:0000259" key="8">
    <source>
        <dbReference type="PROSITE" id="PS51371"/>
    </source>
</evidence>
<dbReference type="PIRSF" id="PIRSF004692">
    <property type="entry name" value="KdsD_KpsF"/>
    <property type="match status" value="1"/>
</dbReference>
<dbReference type="PANTHER" id="PTHR42745:SF1">
    <property type="entry name" value="ARABINOSE 5-PHOSPHATE ISOMERASE KDSD"/>
    <property type="match status" value="1"/>
</dbReference>
<dbReference type="KEGG" id="nneo:PQG83_11120"/>
<evidence type="ECO:0000313" key="11">
    <source>
        <dbReference type="Proteomes" id="UP001302494"/>
    </source>
</evidence>
<dbReference type="InterPro" id="IPR000644">
    <property type="entry name" value="CBS_dom"/>
</dbReference>
<dbReference type="GO" id="GO:0097367">
    <property type="term" value="F:carbohydrate derivative binding"/>
    <property type="evidence" value="ECO:0007669"/>
    <property type="project" value="InterPro"/>
</dbReference>
<evidence type="ECO:0000313" key="10">
    <source>
        <dbReference type="EMBL" id="WNM60313.1"/>
    </source>
</evidence>
<feature type="site" description="Catalytically relevant" evidence="6">
    <location>
        <position position="143"/>
    </location>
</feature>
<dbReference type="GO" id="GO:0019146">
    <property type="term" value="F:arabinose-5-phosphate isomerase activity"/>
    <property type="evidence" value="ECO:0007669"/>
    <property type="project" value="UniProtKB-ARBA"/>
</dbReference>
<dbReference type="AlphaFoldDB" id="A0AA96JU62"/>
<feature type="domain" description="SIS" evidence="9">
    <location>
        <begin position="32"/>
        <end position="175"/>
    </location>
</feature>
<evidence type="ECO:0000256" key="4">
    <source>
        <dbReference type="PIRNR" id="PIRNR004692"/>
    </source>
</evidence>
<dbReference type="Proteomes" id="UP001302494">
    <property type="component" value="Chromosome"/>
</dbReference>
<protein>
    <submittedName>
        <fullName evidence="10">KpsF/GutQ family sugar-phosphate isomerase</fullName>
    </submittedName>
</protein>
<evidence type="ECO:0000256" key="2">
    <source>
        <dbReference type="ARBA" id="ARBA00022737"/>
    </source>
</evidence>
<dbReference type="InterPro" id="IPR046348">
    <property type="entry name" value="SIS_dom_sf"/>
</dbReference>
<keyword evidence="5" id="KW-0479">Metal-binding</keyword>
<dbReference type="InterPro" id="IPR001347">
    <property type="entry name" value="SIS_dom"/>
</dbReference>
<evidence type="ECO:0000256" key="1">
    <source>
        <dbReference type="ARBA" id="ARBA00008165"/>
    </source>
</evidence>
<proteinExistence type="inferred from homology"/>
<dbReference type="GO" id="GO:0005975">
    <property type="term" value="P:carbohydrate metabolic process"/>
    <property type="evidence" value="ECO:0007669"/>
    <property type="project" value="InterPro"/>
</dbReference>
<evidence type="ECO:0000259" key="9">
    <source>
        <dbReference type="PROSITE" id="PS51464"/>
    </source>
</evidence>